<evidence type="ECO:0000313" key="2">
    <source>
        <dbReference type="Proteomes" id="UP000801492"/>
    </source>
</evidence>
<dbReference type="Proteomes" id="UP000801492">
    <property type="component" value="Unassembled WGS sequence"/>
</dbReference>
<organism evidence="1 2">
    <name type="scientific">Ignelater luminosus</name>
    <name type="common">Cucubano</name>
    <name type="synonym">Pyrophorus luminosus</name>
    <dbReference type="NCBI Taxonomy" id="2038154"/>
    <lineage>
        <taxon>Eukaryota</taxon>
        <taxon>Metazoa</taxon>
        <taxon>Ecdysozoa</taxon>
        <taxon>Arthropoda</taxon>
        <taxon>Hexapoda</taxon>
        <taxon>Insecta</taxon>
        <taxon>Pterygota</taxon>
        <taxon>Neoptera</taxon>
        <taxon>Endopterygota</taxon>
        <taxon>Coleoptera</taxon>
        <taxon>Polyphaga</taxon>
        <taxon>Elateriformia</taxon>
        <taxon>Elateroidea</taxon>
        <taxon>Elateridae</taxon>
        <taxon>Agrypninae</taxon>
        <taxon>Pyrophorini</taxon>
        <taxon>Ignelater</taxon>
    </lineage>
</organism>
<gene>
    <name evidence="1" type="ORF">ILUMI_26205</name>
</gene>
<dbReference type="OrthoDB" id="6780134at2759"/>
<dbReference type="AlphaFoldDB" id="A0A8K0FVZ9"/>
<name>A0A8K0FVZ9_IGNLU</name>
<accession>A0A8K0FVZ9</accession>
<evidence type="ECO:0000313" key="1">
    <source>
        <dbReference type="EMBL" id="KAF2879960.1"/>
    </source>
</evidence>
<dbReference type="EMBL" id="VTPC01091048">
    <property type="protein sequence ID" value="KAF2879960.1"/>
    <property type="molecule type" value="Genomic_DNA"/>
</dbReference>
<protein>
    <submittedName>
        <fullName evidence="1">Uncharacterized protein</fullName>
    </submittedName>
</protein>
<keyword evidence="2" id="KW-1185">Reference proteome</keyword>
<sequence length="175" mass="20146">MVGERVQVRWYTNNKPTWKFGTIAKKYGCLHYQVRLDNGYVLKRHINQLVRYNVKPKKRVTFKDNVGNESKPMELEEILIRHENHAAAPQQADVPVMVPPAEGAPQVVPPARQLRRSQRPRRELALLNLNKDVELTVETVSTEPNATENNDDSIEANLKKILYQIRISATALRQD</sequence>
<proteinExistence type="predicted"/>
<comment type="caution">
    <text evidence="1">The sequence shown here is derived from an EMBL/GenBank/DDBJ whole genome shotgun (WGS) entry which is preliminary data.</text>
</comment>
<reference evidence="1" key="1">
    <citation type="submission" date="2019-08" db="EMBL/GenBank/DDBJ databases">
        <title>The genome of the North American firefly Photinus pyralis.</title>
        <authorList>
            <consortium name="Photinus pyralis genome working group"/>
            <person name="Fallon T.R."/>
            <person name="Sander Lower S.E."/>
            <person name="Weng J.-K."/>
        </authorList>
    </citation>
    <scope>NUCLEOTIDE SEQUENCE</scope>
    <source>
        <strain evidence="1">TRF0915ILg1</strain>
        <tissue evidence="1">Whole body</tissue>
    </source>
</reference>